<name>A0A9K3EAN6_HELAN</name>
<dbReference type="Proteomes" id="UP000215914">
    <property type="component" value="Unassembled WGS sequence"/>
</dbReference>
<reference evidence="2" key="1">
    <citation type="journal article" date="2017" name="Nature">
        <title>The sunflower genome provides insights into oil metabolism, flowering and Asterid evolution.</title>
        <authorList>
            <person name="Badouin H."/>
            <person name="Gouzy J."/>
            <person name="Grassa C.J."/>
            <person name="Murat F."/>
            <person name="Staton S.E."/>
            <person name="Cottret L."/>
            <person name="Lelandais-Briere C."/>
            <person name="Owens G.L."/>
            <person name="Carrere S."/>
            <person name="Mayjonade B."/>
            <person name="Legrand L."/>
            <person name="Gill N."/>
            <person name="Kane N.C."/>
            <person name="Bowers J.E."/>
            <person name="Hubner S."/>
            <person name="Bellec A."/>
            <person name="Berard A."/>
            <person name="Berges H."/>
            <person name="Blanchet N."/>
            <person name="Boniface M.C."/>
            <person name="Brunel D."/>
            <person name="Catrice O."/>
            <person name="Chaidir N."/>
            <person name="Claudel C."/>
            <person name="Donnadieu C."/>
            <person name="Faraut T."/>
            <person name="Fievet G."/>
            <person name="Helmstetter N."/>
            <person name="King M."/>
            <person name="Knapp S.J."/>
            <person name="Lai Z."/>
            <person name="Le Paslier M.C."/>
            <person name="Lippi Y."/>
            <person name="Lorenzon L."/>
            <person name="Mandel J.R."/>
            <person name="Marage G."/>
            <person name="Marchand G."/>
            <person name="Marquand E."/>
            <person name="Bret-Mestries E."/>
            <person name="Morien E."/>
            <person name="Nambeesan S."/>
            <person name="Nguyen T."/>
            <person name="Pegot-Espagnet P."/>
            <person name="Pouilly N."/>
            <person name="Raftis F."/>
            <person name="Sallet E."/>
            <person name="Schiex T."/>
            <person name="Thomas J."/>
            <person name="Vandecasteele C."/>
            <person name="Vares D."/>
            <person name="Vear F."/>
            <person name="Vautrin S."/>
            <person name="Crespi M."/>
            <person name="Mangin B."/>
            <person name="Burke J.M."/>
            <person name="Salse J."/>
            <person name="Munos S."/>
            <person name="Vincourt P."/>
            <person name="Rieseberg L.H."/>
            <person name="Langlade N.B."/>
        </authorList>
    </citation>
    <scope>NUCLEOTIDE SEQUENCE</scope>
    <source>
        <tissue evidence="2">Leaves</tissue>
    </source>
</reference>
<evidence type="ECO:0000256" key="1">
    <source>
        <dbReference type="SAM" id="MobiDB-lite"/>
    </source>
</evidence>
<protein>
    <submittedName>
        <fullName evidence="2">Uncharacterized protein</fullName>
    </submittedName>
</protein>
<evidence type="ECO:0000313" key="3">
    <source>
        <dbReference type="Proteomes" id="UP000215914"/>
    </source>
</evidence>
<feature type="compositionally biased region" description="Basic and acidic residues" evidence="1">
    <location>
        <begin position="8"/>
        <end position="20"/>
    </location>
</feature>
<proteinExistence type="predicted"/>
<dbReference type="Gramene" id="mRNA:HanXRQr2_Chr14g0642361">
    <property type="protein sequence ID" value="mRNA:HanXRQr2_Chr14g0642361"/>
    <property type="gene ID" value="HanXRQr2_Chr14g0642361"/>
</dbReference>
<sequence>MLIQQMLERPEKLNSREMKPSGKHCQLQLRLELSHLLACTSTSTTLSRSFARNKCANLISVL</sequence>
<accession>A0A9K3EAN6</accession>
<dbReference type="EMBL" id="MNCJ02000329">
    <property type="protein sequence ID" value="KAF5768936.1"/>
    <property type="molecule type" value="Genomic_DNA"/>
</dbReference>
<evidence type="ECO:0000313" key="2">
    <source>
        <dbReference type="EMBL" id="KAF5768936.1"/>
    </source>
</evidence>
<organism evidence="2 3">
    <name type="scientific">Helianthus annuus</name>
    <name type="common">Common sunflower</name>
    <dbReference type="NCBI Taxonomy" id="4232"/>
    <lineage>
        <taxon>Eukaryota</taxon>
        <taxon>Viridiplantae</taxon>
        <taxon>Streptophyta</taxon>
        <taxon>Embryophyta</taxon>
        <taxon>Tracheophyta</taxon>
        <taxon>Spermatophyta</taxon>
        <taxon>Magnoliopsida</taxon>
        <taxon>eudicotyledons</taxon>
        <taxon>Gunneridae</taxon>
        <taxon>Pentapetalae</taxon>
        <taxon>asterids</taxon>
        <taxon>campanulids</taxon>
        <taxon>Asterales</taxon>
        <taxon>Asteraceae</taxon>
        <taxon>Asteroideae</taxon>
        <taxon>Heliantheae alliance</taxon>
        <taxon>Heliantheae</taxon>
        <taxon>Helianthus</taxon>
    </lineage>
</organism>
<gene>
    <name evidence="2" type="ORF">HanXRQr2_Chr14g0642361</name>
</gene>
<dbReference type="AlphaFoldDB" id="A0A9K3EAN6"/>
<comment type="caution">
    <text evidence="2">The sequence shown here is derived from an EMBL/GenBank/DDBJ whole genome shotgun (WGS) entry which is preliminary data.</text>
</comment>
<keyword evidence="3" id="KW-1185">Reference proteome</keyword>
<reference evidence="2" key="2">
    <citation type="submission" date="2020-06" db="EMBL/GenBank/DDBJ databases">
        <title>Helianthus annuus Genome sequencing and assembly Release 2.</title>
        <authorList>
            <person name="Gouzy J."/>
            <person name="Langlade N."/>
            <person name="Munos S."/>
        </authorList>
    </citation>
    <scope>NUCLEOTIDE SEQUENCE</scope>
    <source>
        <tissue evidence="2">Leaves</tissue>
    </source>
</reference>
<feature type="region of interest" description="Disordered" evidence="1">
    <location>
        <begin position="1"/>
        <end position="21"/>
    </location>
</feature>